<reference evidence="9 10" key="1">
    <citation type="journal article" date="2023" name="Hortic Res">
        <title>Pangenome of water caltrop reveals structural variations and asymmetric subgenome divergence after allopolyploidization.</title>
        <authorList>
            <person name="Zhang X."/>
            <person name="Chen Y."/>
            <person name="Wang L."/>
            <person name="Yuan Y."/>
            <person name="Fang M."/>
            <person name="Shi L."/>
            <person name="Lu R."/>
            <person name="Comes H.P."/>
            <person name="Ma Y."/>
            <person name="Chen Y."/>
            <person name="Huang G."/>
            <person name="Zhou Y."/>
            <person name="Zheng Z."/>
            <person name="Qiu Y."/>
        </authorList>
    </citation>
    <scope>NUCLEOTIDE SEQUENCE [LARGE SCALE GENOMIC DNA]</scope>
    <source>
        <tissue evidence="9">Roots</tissue>
    </source>
</reference>
<dbReference type="CDD" id="cd20404">
    <property type="entry name" value="Tudor_Agenet_AtEML-like"/>
    <property type="match status" value="1"/>
</dbReference>
<dbReference type="AlphaFoldDB" id="A0AAN7PXB7"/>
<dbReference type="InterPro" id="IPR039776">
    <property type="entry name" value="Pds5"/>
</dbReference>
<feature type="compositionally biased region" description="Polar residues" evidence="8">
    <location>
        <begin position="623"/>
        <end position="639"/>
    </location>
</feature>
<accession>A0AAN7PXB7</accession>
<dbReference type="SUPFAM" id="SSF63748">
    <property type="entry name" value="Tudor/PWWP/MBT"/>
    <property type="match status" value="1"/>
</dbReference>
<feature type="compositionally biased region" description="Basic residues" evidence="8">
    <location>
        <begin position="746"/>
        <end position="758"/>
    </location>
</feature>
<dbReference type="Pfam" id="PF20168">
    <property type="entry name" value="PDS5"/>
    <property type="match status" value="1"/>
</dbReference>
<sequence length="902" mass="100855">MASPSAEQLLEMGNSLLEDPSASAADILPLLDKAELYLSRVEQTPERSIQDALSPCITALVTDRLFKHSDINVRVAVACCICEISRINAPDAPYSEEKMKDVFQLIVSSFEHLDDMSSRSYFKRISMLETVATVKLLFVMIDLECDKLIIEMFQHFLKVIRDDHPEKIFSFMVSIMTLVIEECEEDSLPEMLSPILDVLRKDNERVLPIAKRLGEQVLQECSLMLKDYLGEMVASFGGQVDDYSEIVRTICEAGTSENMSDADPSFENEVHADENHSPADTVSMKQSDKPDHENEVQTVVKSNSFGGEQGRRQRLVELTAGTNGKKEQEKSVPNDENLITRLSQIGDDVAHPSQEEIDIEPIDVPSLSKSPLENQFAGADLPLDGGNDVEEMAIESNNVSSPSKNKELKKSEGLLKESAEPSDSLVKEDDKLGENSGEGAYDKEDKEMDIESSIVSSPPKGKELKKSGELLKKSAESSDSLVKEDGRLGEGTSDEEMPVESNYVSSASKSKELKKSEGLLKESAESSDSVVKVDDRLGEDSREGTSHEGRSPIRLEVFNKKGKTSTNSKSNPVMPSKVGVRTGVKHVSTLLKDKDKEGPQKRRRLHLKNMSIPREKDAEEITASLSKTECNTDGNQPSETLMEKGKRKSKRDKDQPVETARVRGKRKRTPVRRHDNKYKDKEGPSKRRRLHLKDISIPPEKEEIAASLSKTECNIDGDQPSQTLIDKGKKKSKRDKDQPVESSPIRGRRNSTPARRKPVGQSSDARTYGEDLVGLKVKVWWPMDKVFYEGVVKSFDAVKKKHKILYTDGAIERLNLKMERWEIIRDESNPNEGKEVARRTRKSSSKPSGNELKQQKLKKDSESSSKERLPRRVGRPRRAKSGNSEKADTSGKMTGKKTRQRV</sequence>
<gene>
    <name evidence="9" type="ORF">SAY87_009609</name>
</gene>
<dbReference type="GO" id="GO:0005634">
    <property type="term" value="C:nucleus"/>
    <property type="evidence" value="ECO:0007669"/>
    <property type="project" value="UniProtKB-SubCell"/>
</dbReference>
<name>A0AAN7PXB7_9MYRT</name>
<feature type="compositionally biased region" description="Basic residues" evidence="8">
    <location>
        <begin position="871"/>
        <end position="880"/>
    </location>
</feature>
<feature type="compositionally biased region" description="Basic and acidic residues" evidence="8">
    <location>
        <begin position="825"/>
        <end position="838"/>
    </location>
</feature>
<feature type="region of interest" description="Disordered" evidence="8">
    <location>
        <begin position="825"/>
        <end position="902"/>
    </location>
</feature>
<evidence type="ECO:0000256" key="3">
    <source>
        <dbReference type="ARBA" id="ARBA00022763"/>
    </source>
</evidence>
<evidence type="ECO:0000256" key="2">
    <source>
        <dbReference type="ARBA" id="ARBA00022618"/>
    </source>
</evidence>
<dbReference type="GO" id="GO:0006281">
    <property type="term" value="P:DNA repair"/>
    <property type="evidence" value="ECO:0007669"/>
    <property type="project" value="UniProtKB-KW"/>
</dbReference>
<keyword evidence="2" id="KW-0132">Cell division</keyword>
<keyword evidence="7" id="KW-0131">Cell cycle</keyword>
<feature type="region of interest" description="Disordered" evidence="8">
    <location>
        <begin position="365"/>
        <end position="768"/>
    </location>
</feature>
<evidence type="ECO:0000256" key="4">
    <source>
        <dbReference type="ARBA" id="ARBA00022776"/>
    </source>
</evidence>
<dbReference type="GO" id="GO:0007064">
    <property type="term" value="P:mitotic sister chromatid cohesion"/>
    <property type="evidence" value="ECO:0007669"/>
    <property type="project" value="InterPro"/>
</dbReference>
<dbReference type="Proteomes" id="UP001345219">
    <property type="component" value="Chromosome 8"/>
</dbReference>
<evidence type="ECO:0000313" key="9">
    <source>
        <dbReference type="EMBL" id="KAK4755852.1"/>
    </source>
</evidence>
<proteinExistence type="predicted"/>
<feature type="compositionally biased region" description="Basic residues" evidence="8">
    <location>
        <begin position="662"/>
        <end position="676"/>
    </location>
</feature>
<evidence type="ECO:0000256" key="5">
    <source>
        <dbReference type="ARBA" id="ARBA00023204"/>
    </source>
</evidence>
<protein>
    <submittedName>
        <fullName evidence="9">Uncharacterized protein</fullName>
    </submittedName>
</protein>
<dbReference type="Gene3D" id="2.30.30.140">
    <property type="match status" value="1"/>
</dbReference>
<feature type="compositionally biased region" description="Basic and acidic residues" evidence="8">
    <location>
        <begin position="531"/>
        <end position="559"/>
    </location>
</feature>
<keyword evidence="3" id="KW-0227">DNA damage</keyword>
<keyword evidence="5" id="KW-0234">DNA repair</keyword>
<dbReference type="GO" id="GO:0051301">
    <property type="term" value="P:cell division"/>
    <property type="evidence" value="ECO:0007669"/>
    <property type="project" value="UniProtKB-KW"/>
</dbReference>
<comment type="subcellular location">
    <subcellularLocation>
        <location evidence="1">Nucleus</location>
    </subcellularLocation>
</comment>
<evidence type="ECO:0000256" key="1">
    <source>
        <dbReference type="ARBA" id="ARBA00004123"/>
    </source>
</evidence>
<dbReference type="GO" id="GO:0035825">
    <property type="term" value="P:homologous recombination"/>
    <property type="evidence" value="ECO:0007669"/>
    <property type="project" value="UniProtKB-ARBA"/>
</dbReference>
<evidence type="ECO:0000313" key="10">
    <source>
        <dbReference type="Proteomes" id="UP001345219"/>
    </source>
</evidence>
<dbReference type="SUPFAM" id="SSF48371">
    <property type="entry name" value="ARM repeat"/>
    <property type="match status" value="1"/>
</dbReference>
<feature type="compositionally biased region" description="Basic and acidic residues" evidence="8">
    <location>
        <begin position="460"/>
        <end position="488"/>
    </location>
</feature>
<feature type="compositionally biased region" description="Basic and acidic residues" evidence="8">
    <location>
        <begin position="404"/>
        <end position="433"/>
    </location>
</feature>
<dbReference type="GO" id="GO:0000785">
    <property type="term" value="C:chromatin"/>
    <property type="evidence" value="ECO:0007669"/>
    <property type="project" value="TreeGrafter"/>
</dbReference>
<keyword evidence="10" id="KW-1185">Reference proteome</keyword>
<feature type="compositionally biased region" description="Basic and acidic residues" evidence="8">
    <location>
        <begin position="591"/>
        <end position="600"/>
    </location>
</feature>
<feature type="compositionally biased region" description="Basic and acidic residues" evidence="8">
    <location>
        <begin position="853"/>
        <end position="870"/>
    </location>
</feature>
<feature type="region of interest" description="Disordered" evidence="8">
    <location>
        <begin position="269"/>
        <end position="293"/>
    </location>
</feature>
<dbReference type="PANTHER" id="PTHR12663:SF3">
    <property type="entry name" value="SISTER CHROMATID COHESION PROTEIN PDS5 HOMOLOG C"/>
    <property type="match status" value="1"/>
</dbReference>
<dbReference type="EMBL" id="JAXIOK010000014">
    <property type="protein sequence ID" value="KAK4755852.1"/>
    <property type="molecule type" value="Genomic_DNA"/>
</dbReference>
<organism evidence="9 10">
    <name type="scientific">Trapa incisa</name>
    <dbReference type="NCBI Taxonomy" id="236973"/>
    <lineage>
        <taxon>Eukaryota</taxon>
        <taxon>Viridiplantae</taxon>
        <taxon>Streptophyta</taxon>
        <taxon>Embryophyta</taxon>
        <taxon>Tracheophyta</taxon>
        <taxon>Spermatophyta</taxon>
        <taxon>Magnoliopsida</taxon>
        <taxon>eudicotyledons</taxon>
        <taxon>Gunneridae</taxon>
        <taxon>Pentapetalae</taxon>
        <taxon>rosids</taxon>
        <taxon>malvids</taxon>
        <taxon>Myrtales</taxon>
        <taxon>Lythraceae</taxon>
        <taxon>Trapa</taxon>
    </lineage>
</organism>
<dbReference type="PANTHER" id="PTHR12663">
    <property type="entry name" value="ANDROGEN INDUCED INHIBITOR OF PROLIFERATION AS3 / PDS5-RELATED"/>
    <property type="match status" value="1"/>
</dbReference>
<feature type="compositionally biased region" description="Basic and acidic residues" evidence="8">
    <location>
        <begin position="509"/>
        <end position="524"/>
    </location>
</feature>
<dbReference type="InterPro" id="IPR016024">
    <property type="entry name" value="ARM-type_fold"/>
</dbReference>
<evidence type="ECO:0000256" key="6">
    <source>
        <dbReference type="ARBA" id="ARBA00023242"/>
    </source>
</evidence>
<keyword evidence="6" id="KW-0539">Nucleus</keyword>
<comment type="caution">
    <text evidence="9">The sequence shown here is derived from an EMBL/GenBank/DDBJ whole genome shotgun (WGS) entry which is preliminary data.</text>
</comment>
<keyword evidence="4" id="KW-0498">Mitosis</keyword>
<evidence type="ECO:0000256" key="7">
    <source>
        <dbReference type="ARBA" id="ARBA00023306"/>
    </source>
</evidence>
<evidence type="ECO:0000256" key="8">
    <source>
        <dbReference type="SAM" id="MobiDB-lite"/>
    </source>
</evidence>